<dbReference type="Proteomes" id="UP001056120">
    <property type="component" value="Linkage Group LG19"/>
</dbReference>
<evidence type="ECO:0000313" key="2">
    <source>
        <dbReference type="Proteomes" id="UP001056120"/>
    </source>
</evidence>
<proteinExistence type="predicted"/>
<gene>
    <name evidence="1" type="ORF">L1987_58481</name>
</gene>
<name>A0ACB9DFW6_9ASTR</name>
<keyword evidence="2" id="KW-1185">Reference proteome</keyword>
<reference evidence="1 2" key="2">
    <citation type="journal article" date="2022" name="Mol. Ecol. Resour.">
        <title>The genomes of chicory, endive, great burdock and yacon provide insights into Asteraceae paleo-polyploidization history and plant inulin production.</title>
        <authorList>
            <person name="Fan W."/>
            <person name="Wang S."/>
            <person name="Wang H."/>
            <person name="Wang A."/>
            <person name="Jiang F."/>
            <person name="Liu H."/>
            <person name="Zhao H."/>
            <person name="Xu D."/>
            <person name="Zhang Y."/>
        </authorList>
    </citation>
    <scope>NUCLEOTIDE SEQUENCE [LARGE SCALE GENOMIC DNA]</scope>
    <source>
        <strain evidence="2">cv. Yunnan</strain>
        <tissue evidence="1">Leaves</tissue>
    </source>
</reference>
<comment type="caution">
    <text evidence="1">The sequence shown here is derived from an EMBL/GenBank/DDBJ whole genome shotgun (WGS) entry which is preliminary data.</text>
</comment>
<evidence type="ECO:0000313" key="1">
    <source>
        <dbReference type="EMBL" id="KAI3745370.1"/>
    </source>
</evidence>
<accession>A0ACB9DFW6</accession>
<reference evidence="2" key="1">
    <citation type="journal article" date="2022" name="Mol. Ecol. Resour.">
        <title>The genomes of chicory, endive, great burdock and yacon provide insights into Asteraceae palaeo-polyploidization history and plant inulin production.</title>
        <authorList>
            <person name="Fan W."/>
            <person name="Wang S."/>
            <person name="Wang H."/>
            <person name="Wang A."/>
            <person name="Jiang F."/>
            <person name="Liu H."/>
            <person name="Zhao H."/>
            <person name="Xu D."/>
            <person name="Zhang Y."/>
        </authorList>
    </citation>
    <scope>NUCLEOTIDE SEQUENCE [LARGE SCALE GENOMIC DNA]</scope>
    <source>
        <strain evidence="2">cv. Yunnan</strain>
    </source>
</reference>
<dbReference type="EMBL" id="CM042036">
    <property type="protein sequence ID" value="KAI3745370.1"/>
    <property type="molecule type" value="Genomic_DNA"/>
</dbReference>
<sequence length="104" mass="11870">MAAMGFLLYGGRLYLMLHRFPVESKGRRKKLHEVGSVTAICFTCFVVRCIVDVSLAFDSEVSLDVLDHPVTFYMLTEILPSALVLFILRKLPPKRVSEQYQPIH</sequence>
<protein>
    <submittedName>
        <fullName evidence="1">Uncharacterized protein</fullName>
    </submittedName>
</protein>
<organism evidence="1 2">
    <name type="scientific">Smallanthus sonchifolius</name>
    <dbReference type="NCBI Taxonomy" id="185202"/>
    <lineage>
        <taxon>Eukaryota</taxon>
        <taxon>Viridiplantae</taxon>
        <taxon>Streptophyta</taxon>
        <taxon>Embryophyta</taxon>
        <taxon>Tracheophyta</taxon>
        <taxon>Spermatophyta</taxon>
        <taxon>Magnoliopsida</taxon>
        <taxon>eudicotyledons</taxon>
        <taxon>Gunneridae</taxon>
        <taxon>Pentapetalae</taxon>
        <taxon>asterids</taxon>
        <taxon>campanulids</taxon>
        <taxon>Asterales</taxon>
        <taxon>Asteraceae</taxon>
        <taxon>Asteroideae</taxon>
        <taxon>Heliantheae alliance</taxon>
        <taxon>Millerieae</taxon>
        <taxon>Smallanthus</taxon>
    </lineage>
</organism>